<dbReference type="Proteomes" id="UP000887563">
    <property type="component" value="Unplaced"/>
</dbReference>
<proteinExistence type="predicted"/>
<sequence length="57" mass="6888">MFPSHYPHTNVLFYFLCFSKADQDNRLTKLLIIREHFFRRFWRGTRERAKIRGGGGV</sequence>
<protein>
    <submittedName>
        <fullName evidence="2">Uncharacterized protein</fullName>
    </submittedName>
</protein>
<keyword evidence="1" id="KW-1185">Reference proteome</keyword>
<name>A0A914ND45_MELIC</name>
<evidence type="ECO:0000313" key="1">
    <source>
        <dbReference type="Proteomes" id="UP000887563"/>
    </source>
</evidence>
<accession>A0A914ND45</accession>
<evidence type="ECO:0000313" key="2">
    <source>
        <dbReference type="WBParaSite" id="Minc3s05442g38254"/>
    </source>
</evidence>
<dbReference type="AlphaFoldDB" id="A0A914ND45"/>
<dbReference type="WBParaSite" id="Minc3s05442g38254">
    <property type="protein sequence ID" value="Minc3s05442g38254"/>
    <property type="gene ID" value="Minc3s05442g38254"/>
</dbReference>
<reference evidence="2" key="1">
    <citation type="submission" date="2022-11" db="UniProtKB">
        <authorList>
            <consortium name="WormBaseParasite"/>
        </authorList>
    </citation>
    <scope>IDENTIFICATION</scope>
</reference>
<organism evidence="1 2">
    <name type="scientific">Meloidogyne incognita</name>
    <name type="common">Southern root-knot nematode worm</name>
    <name type="synonym">Oxyuris incognita</name>
    <dbReference type="NCBI Taxonomy" id="6306"/>
    <lineage>
        <taxon>Eukaryota</taxon>
        <taxon>Metazoa</taxon>
        <taxon>Ecdysozoa</taxon>
        <taxon>Nematoda</taxon>
        <taxon>Chromadorea</taxon>
        <taxon>Rhabditida</taxon>
        <taxon>Tylenchina</taxon>
        <taxon>Tylenchomorpha</taxon>
        <taxon>Tylenchoidea</taxon>
        <taxon>Meloidogynidae</taxon>
        <taxon>Meloidogyninae</taxon>
        <taxon>Meloidogyne</taxon>
        <taxon>Meloidogyne incognita group</taxon>
    </lineage>
</organism>